<reference evidence="2" key="1">
    <citation type="journal article" date="2022" name="New Phytol.">
        <title>Phylogenomic structure and speciation in an emerging model: the Sphagnum magellanicum complex (Bryophyta).</title>
        <authorList>
            <person name="Shaw A.J."/>
            <person name="Piatkowski B."/>
            <person name="Duffy A.M."/>
            <person name="Aguero B."/>
            <person name="Imwattana K."/>
            <person name="Nieto-Lugilde M."/>
            <person name="Healey A."/>
            <person name="Weston D.J."/>
            <person name="Patel M.N."/>
            <person name="Schmutz J."/>
            <person name="Grimwood J."/>
            <person name="Yavitt J.B."/>
            <person name="Hassel K."/>
            <person name="Stenoien H.K."/>
            <person name="Flatberg K.I."/>
            <person name="Bickford C.P."/>
            <person name="Hicks K.A."/>
        </authorList>
    </citation>
    <scope>NUCLEOTIDE SEQUENCE [LARGE SCALE GENOMIC DNA]</scope>
</reference>
<gene>
    <name evidence="1" type="ORF">CY35_07G015200</name>
</gene>
<keyword evidence="2" id="KW-1185">Reference proteome</keyword>
<organism evidence="1 2">
    <name type="scientific">Sphagnum magellanicum</name>
    <dbReference type="NCBI Taxonomy" id="128215"/>
    <lineage>
        <taxon>Eukaryota</taxon>
        <taxon>Viridiplantae</taxon>
        <taxon>Streptophyta</taxon>
        <taxon>Embryophyta</taxon>
        <taxon>Bryophyta</taxon>
        <taxon>Sphagnophytina</taxon>
        <taxon>Sphagnopsida</taxon>
        <taxon>Sphagnales</taxon>
        <taxon>Sphagnaceae</taxon>
        <taxon>Sphagnum</taxon>
    </lineage>
</organism>
<accession>A0ACB8HJ18</accession>
<evidence type="ECO:0000313" key="1">
    <source>
        <dbReference type="EMBL" id="KAH9556221.1"/>
    </source>
</evidence>
<protein>
    <submittedName>
        <fullName evidence="1">Uncharacterized protein</fullName>
    </submittedName>
</protein>
<proteinExistence type="predicted"/>
<name>A0ACB8HJ18_9BRYO</name>
<comment type="caution">
    <text evidence="1">The sequence shown here is derived from an EMBL/GenBank/DDBJ whole genome shotgun (WGS) entry which is preliminary data.</text>
</comment>
<evidence type="ECO:0000313" key="2">
    <source>
        <dbReference type="Proteomes" id="UP000828922"/>
    </source>
</evidence>
<sequence length="445" mass="48562">MAVSIDMATFFFFLLQVLLLFSASHVRALKDAAQTIHNDDAHVGIHQHPDEESHMKVSSLSTAVSEKNLLSNLFFTCPEAIFVFGDSLSDTGNVQIAVPGIPLTTLNYPYGESYNFTNEPGHNRYCDGRIVADFIAQAFGFPFIEPILLQDVPGFPINFTHGVNFAYAGATAEPNTIFTPFYLELELEQFFTYKAALSNSPQSPTPLSFVSNAAYLILEIGGDDFFYEYLKGVTPQTVIQNNVPNAVAALVSTVKKLIQSGAKTIIVGNQPPQGCNPAILTAFSGIPGITKDSNGCLIEYSQVDREFNSQLQLQLTILQVEEPGITIIQFDFYSAIVELITNPATYGFNSSTPLKVCCGFGGEYNYNPYVTCGNSGIVPLPSGGSQFVNINTAPNPQEYIQWDGVHFTQAAYKTIATFLLEGRFVTPAAPIFSLAQACNLNFSQF</sequence>
<dbReference type="Proteomes" id="UP000828922">
    <property type="component" value="Linkage Group LG07"/>
</dbReference>
<dbReference type="EMBL" id="CM038913">
    <property type="protein sequence ID" value="KAH9556221.1"/>
    <property type="molecule type" value="Genomic_DNA"/>
</dbReference>